<dbReference type="Proteomes" id="UP001239994">
    <property type="component" value="Unassembled WGS sequence"/>
</dbReference>
<dbReference type="InterPro" id="IPR030383">
    <property type="entry name" value="G_VLIG_dom"/>
</dbReference>
<gene>
    <name evidence="2" type="ORF">P4O66_003479</name>
</gene>
<reference evidence="2" key="1">
    <citation type="submission" date="2023-03" db="EMBL/GenBank/DDBJ databases">
        <title>Electrophorus voltai genome.</title>
        <authorList>
            <person name="Bian C."/>
        </authorList>
    </citation>
    <scope>NUCLEOTIDE SEQUENCE</scope>
    <source>
        <strain evidence="2">CB-2022</strain>
        <tissue evidence="2">Muscle</tissue>
    </source>
</reference>
<organism evidence="2 3">
    <name type="scientific">Electrophorus voltai</name>
    <dbReference type="NCBI Taxonomy" id="2609070"/>
    <lineage>
        <taxon>Eukaryota</taxon>
        <taxon>Metazoa</taxon>
        <taxon>Chordata</taxon>
        <taxon>Craniata</taxon>
        <taxon>Vertebrata</taxon>
        <taxon>Euteleostomi</taxon>
        <taxon>Actinopterygii</taxon>
        <taxon>Neopterygii</taxon>
        <taxon>Teleostei</taxon>
        <taxon>Ostariophysi</taxon>
        <taxon>Gymnotiformes</taxon>
        <taxon>Gymnotoidei</taxon>
        <taxon>Gymnotidae</taxon>
        <taxon>Electrophorus</taxon>
    </lineage>
</organism>
<dbReference type="PANTHER" id="PTHR22796:SF6">
    <property type="entry name" value="INTERFERON-INDUCED VERY LARGE GTPASE 1-RELATED"/>
    <property type="match status" value="1"/>
</dbReference>
<sequence>MGQIYESSISFQMGQKEDKESKLFLPKLAAQLMMSGHKMELMDGDAAHVPVVWVSAVLDELIKILGDQRVFVLSVLGIQSSGKSTMLNAMFGLQFAVSAGRCTRGAFMQLVKVSEEMKSELNFDYIVVVDTEGLQSPELTRKSSRCHDNELATFAAVLGNMTLINIFGESPAEMQDILQITVHVFLRIKMLRLNPGCMFIFQNVPDVTAKEKNMEGRQRLKEKLDKMTKLAAQEEGCDAECFSDVIEFDVEEDVRYIAQLWEGSPPMAPLNPSYSENIEELKQTIISKAGQKGGIKLSDFKTRIIALWEALLSDNFVYSFRNTREIAVHRRLEEEYQKWTKSLKHAMSEIQNKLSTKINNWLHKVEYKDLQEEMKEPLEKVYKSLEHYFEENREERSILQQWREKFKENINDVFYALIIASPLTWPSWLLGDLHNNDKQLMLWGQAVRWGDLSISGASSVVTSPCQHKVDLTMAASTGVGAQITHAYVEKCIANDEIIGFHKIKDLVAIIISCTISKATVVIVAILCPPNVAIQVTKDHEQVFCRAQCDAIVQILPEQILLLLCASHLQSIRGEDLQLVDSNVNDSTQKAIRVVIYFGHTVRLVRADD</sequence>
<comment type="caution">
    <text evidence="2">The sequence shown here is derived from an EMBL/GenBank/DDBJ whole genome shotgun (WGS) entry which is preliminary data.</text>
</comment>
<dbReference type="PROSITE" id="PS51717">
    <property type="entry name" value="G_VLIG"/>
    <property type="match status" value="1"/>
</dbReference>
<dbReference type="Pfam" id="PF25683">
    <property type="entry name" value="URGCP_GTPase"/>
    <property type="match status" value="1"/>
</dbReference>
<evidence type="ECO:0000259" key="1">
    <source>
        <dbReference type="PROSITE" id="PS51717"/>
    </source>
</evidence>
<evidence type="ECO:0000313" key="3">
    <source>
        <dbReference type="Proteomes" id="UP001239994"/>
    </source>
</evidence>
<dbReference type="PANTHER" id="PTHR22796">
    <property type="entry name" value="URG4-RELATED"/>
    <property type="match status" value="1"/>
</dbReference>
<accession>A0AAD8YRN6</accession>
<dbReference type="AlphaFoldDB" id="A0AAD8YRN6"/>
<name>A0AAD8YRN6_9TELE</name>
<dbReference type="InterPro" id="IPR058641">
    <property type="entry name" value="GVIN1_dom"/>
</dbReference>
<dbReference type="InterPro" id="IPR027417">
    <property type="entry name" value="P-loop_NTPase"/>
</dbReference>
<feature type="domain" description="VLIG-type G" evidence="1">
    <location>
        <begin position="67"/>
        <end position="308"/>
    </location>
</feature>
<dbReference type="EMBL" id="JAROKS010000026">
    <property type="protein sequence ID" value="KAK1784808.1"/>
    <property type="molecule type" value="Genomic_DNA"/>
</dbReference>
<dbReference type="Pfam" id="PF25974">
    <property type="entry name" value="URGCP_9th"/>
    <property type="match status" value="1"/>
</dbReference>
<dbReference type="GO" id="GO:0005525">
    <property type="term" value="F:GTP binding"/>
    <property type="evidence" value="ECO:0007669"/>
    <property type="project" value="InterPro"/>
</dbReference>
<keyword evidence="3" id="KW-1185">Reference proteome</keyword>
<proteinExistence type="predicted"/>
<dbReference type="SUPFAM" id="SSF52540">
    <property type="entry name" value="P-loop containing nucleoside triphosphate hydrolases"/>
    <property type="match status" value="1"/>
</dbReference>
<evidence type="ECO:0000313" key="2">
    <source>
        <dbReference type="EMBL" id="KAK1784808.1"/>
    </source>
</evidence>
<protein>
    <recommendedName>
        <fullName evidence="1">VLIG-type G domain-containing protein</fullName>
    </recommendedName>
</protein>
<dbReference type="Gene3D" id="3.40.50.300">
    <property type="entry name" value="P-loop containing nucleotide triphosphate hydrolases"/>
    <property type="match status" value="1"/>
</dbReference>